<sequence>MQRLSPPTIRHHGHKTIIVSNMQPYFSADRLHEKKCLQPPYEGLYKIVNRIEKMFRILRHGKEVSVSVDWLKPVYVTFPKSW</sequence>
<evidence type="ECO:0000313" key="1">
    <source>
        <dbReference type="EMBL" id="GFT80012.1"/>
    </source>
</evidence>
<comment type="caution">
    <text evidence="1">The sequence shown here is derived from an EMBL/GenBank/DDBJ whole genome shotgun (WGS) entry which is preliminary data.</text>
</comment>
<name>A0A8X6PQ87_NEPPI</name>
<reference evidence="1" key="1">
    <citation type="submission" date="2020-08" db="EMBL/GenBank/DDBJ databases">
        <title>Multicomponent nature underlies the extraordinary mechanical properties of spider dragline silk.</title>
        <authorList>
            <person name="Kono N."/>
            <person name="Nakamura H."/>
            <person name="Mori M."/>
            <person name="Yoshida Y."/>
            <person name="Ohtoshi R."/>
            <person name="Malay A.D."/>
            <person name="Moran D.A.P."/>
            <person name="Tomita M."/>
            <person name="Numata K."/>
            <person name="Arakawa K."/>
        </authorList>
    </citation>
    <scope>NUCLEOTIDE SEQUENCE</scope>
</reference>
<dbReference type="OrthoDB" id="422540at2759"/>
<dbReference type="AlphaFoldDB" id="A0A8X6PQ87"/>
<dbReference type="Proteomes" id="UP000887013">
    <property type="component" value="Unassembled WGS sequence"/>
</dbReference>
<dbReference type="EMBL" id="BMAW01118488">
    <property type="protein sequence ID" value="GFT80012.1"/>
    <property type="molecule type" value="Genomic_DNA"/>
</dbReference>
<accession>A0A8X6PQ87</accession>
<evidence type="ECO:0000313" key="2">
    <source>
        <dbReference type="Proteomes" id="UP000887013"/>
    </source>
</evidence>
<keyword evidence="2" id="KW-1185">Reference proteome</keyword>
<gene>
    <name evidence="1" type="ORF">NPIL_540331</name>
</gene>
<proteinExistence type="predicted"/>
<organism evidence="1 2">
    <name type="scientific">Nephila pilipes</name>
    <name type="common">Giant wood spider</name>
    <name type="synonym">Nephila maculata</name>
    <dbReference type="NCBI Taxonomy" id="299642"/>
    <lineage>
        <taxon>Eukaryota</taxon>
        <taxon>Metazoa</taxon>
        <taxon>Ecdysozoa</taxon>
        <taxon>Arthropoda</taxon>
        <taxon>Chelicerata</taxon>
        <taxon>Arachnida</taxon>
        <taxon>Araneae</taxon>
        <taxon>Araneomorphae</taxon>
        <taxon>Entelegynae</taxon>
        <taxon>Araneoidea</taxon>
        <taxon>Nephilidae</taxon>
        <taxon>Nephila</taxon>
    </lineage>
</organism>
<protein>
    <submittedName>
        <fullName evidence="1">Uncharacterized protein</fullName>
    </submittedName>
</protein>